<reference evidence="3" key="1">
    <citation type="submission" date="2022-07" db="EMBL/GenBank/DDBJ databases">
        <title>Phylogenomic reconstructions and comparative analyses of Kickxellomycotina fungi.</title>
        <authorList>
            <person name="Reynolds N.K."/>
            <person name="Stajich J.E."/>
            <person name="Barry K."/>
            <person name="Grigoriev I.V."/>
            <person name="Crous P."/>
            <person name="Smith M.E."/>
        </authorList>
    </citation>
    <scope>NUCLEOTIDE SEQUENCE</scope>
    <source>
        <strain evidence="3">IMI 214461</strain>
    </source>
</reference>
<keyword evidence="4" id="KW-1185">Reference proteome</keyword>
<evidence type="ECO:0000313" key="4">
    <source>
        <dbReference type="Proteomes" id="UP001150907"/>
    </source>
</evidence>
<dbReference type="Proteomes" id="UP001150907">
    <property type="component" value="Unassembled WGS sequence"/>
</dbReference>
<dbReference type="OrthoDB" id="5599112at2759"/>
<feature type="transmembrane region" description="Helical" evidence="2">
    <location>
        <begin position="495"/>
        <end position="514"/>
    </location>
</feature>
<keyword evidence="2" id="KW-0472">Membrane</keyword>
<feature type="non-terminal residue" evidence="3">
    <location>
        <position position="1"/>
    </location>
</feature>
<keyword evidence="2" id="KW-1133">Transmembrane helix</keyword>
<proteinExistence type="predicted"/>
<organism evidence="3 4">
    <name type="scientific">Coemansia thaxteri</name>
    <dbReference type="NCBI Taxonomy" id="2663907"/>
    <lineage>
        <taxon>Eukaryota</taxon>
        <taxon>Fungi</taxon>
        <taxon>Fungi incertae sedis</taxon>
        <taxon>Zoopagomycota</taxon>
        <taxon>Kickxellomycotina</taxon>
        <taxon>Kickxellomycetes</taxon>
        <taxon>Kickxellales</taxon>
        <taxon>Kickxellaceae</taxon>
        <taxon>Coemansia</taxon>
    </lineage>
</organism>
<dbReference type="Gene3D" id="1.20.120.20">
    <property type="entry name" value="Apolipoprotein"/>
    <property type="match status" value="1"/>
</dbReference>
<protein>
    <submittedName>
        <fullName evidence="3">Uncharacterized protein</fullName>
    </submittedName>
</protein>
<dbReference type="AlphaFoldDB" id="A0A9W8EDN3"/>
<sequence length="518" mass="52705">ETVAAVPATTVDQPPSIDEASFVAAESTRSSNGTPGTGSGGNSSEHADDANVPDAGANDVEESDGKYTIDVAAVLAEPSAIAAAATEDQLEDLLSFAEDSAPHAKETADASHLHYVPVPIKSSSVDMEDSQAELLASILNSSLYSSSFSHSTSDELHAVESDKDAGVADVVMHGGSDESDLSCFADDVVIGSNVNASDAIARPYVITPGAMLDSGGSDDVLLLTPETVANSSATVDGATVRYGESAGSDALAVASIDSGEIEAAATAGLRVSTEIAACGAVESSGVLLEEHDMCSSGDLVSGEHSIAESFIHVDGSVGDSEHIAERAAEPEQKADLEGVPEKGSEPTERAVSEIMDNAKDTARDAAKDASKKADKAAASAKNAVDEASKDIADASNDAASKAKDIIDSASKSVRDAAASANDRAHDAMSKARESGEKLAKKAKEEATEAEKAVRRQAKCTPPATLKVLGIVAVALAAVSGYYFRLPGRQNQRIGFAGGVASVVVGLGTLATAFIKRNA</sequence>
<gene>
    <name evidence="3" type="ORF">H4R26_004808</name>
</gene>
<feature type="region of interest" description="Disordered" evidence="1">
    <location>
        <begin position="416"/>
        <end position="449"/>
    </location>
</feature>
<feature type="region of interest" description="Disordered" evidence="1">
    <location>
        <begin position="327"/>
        <end position="352"/>
    </location>
</feature>
<name>A0A9W8EDN3_9FUNG</name>
<evidence type="ECO:0000256" key="2">
    <source>
        <dbReference type="SAM" id="Phobius"/>
    </source>
</evidence>
<feature type="region of interest" description="Disordered" evidence="1">
    <location>
        <begin position="1"/>
        <end position="63"/>
    </location>
</feature>
<comment type="caution">
    <text evidence="3">The sequence shown here is derived from an EMBL/GenBank/DDBJ whole genome shotgun (WGS) entry which is preliminary data.</text>
</comment>
<accession>A0A9W8EDN3</accession>
<evidence type="ECO:0000256" key="1">
    <source>
        <dbReference type="SAM" id="MobiDB-lite"/>
    </source>
</evidence>
<feature type="compositionally biased region" description="Basic and acidic residues" evidence="1">
    <location>
        <begin position="422"/>
        <end position="449"/>
    </location>
</feature>
<dbReference type="EMBL" id="JANBQF010000597">
    <property type="protein sequence ID" value="KAJ2000019.1"/>
    <property type="molecule type" value="Genomic_DNA"/>
</dbReference>
<keyword evidence="2" id="KW-0812">Transmembrane</keyword>
<evidence type="ECO:0000313" key="3">
    <source>
        <dbReference type="EMBL" id="KAJ2000019.1"/>
    </source>
</evidence>
<feature type="transmembrane region" description="Helical" evidence="2">
    <location>
        <begin position="463"/>
        <end position="483"/>
    </location>
</feature>